<dbReference type="Proteomes" id="UP000470302">
    <property type="component" value="Unassembled WGS sequence"/>
</dbReference>
<sequence>MTAGGTVPYSLLRHQGAMLRASAGMLLQAAGRVLLPPRHEAAGRMPPPGTPAHGRLRHAIAPIQRNIDAPPAQLVGHYIRWCGAAGRYDGELPPHMVSQWSLPLVSALLMQLPYRLTGIINQGVSLTVHGPLPRATPLVLRASVEQITHTDGWARIVVGVVTGTARQACLVEARLHLRVRLPGARSA</sequence>
<dbReference type="EMBL" id="WWCW01000007">
    <property type="protein sequence ID" value="MYM86388.1"/>
    <property type="molecule type" value="Genomic_DNA"/>
</dbReference>
<proteinExistence type="predicted"/>
<evidence type="ECO:0000313" key="2">
    <source>
        <dbReference type="Proteomes" id="UP000470302"/>
    </source>
</evidence>
<protein>
    <recommendedName>
        <fullName evidence="3">MaoC-like domain-containing protein</fullName>
    </recommendedName>
</protein>
<dbReference type="PANTHER" id="PTHR43841">
    <property type="entry name" value="3-HYDROXYACYL-THIOESTER DEHYDRATASE HTDX-RELATED"/>
    <property type="match status" value="1"/>
</dbReference>
<dbReference type="AlphaFoldDB" id="A0A845G0U5"/>
<name>A0A845G0U5_9BURK</name>
<evidence type="ECO:0000313" key="1">
    <source>
        <dbReference type="EMBL" id="MYM86388.1"/>
    </source>
</evidence>
<organism evidence="1 2">
    <name type="scientific">Duganella vulcania</name>
    <dbReference type="NCBI Taxonomy" id="2692166"/>
    <lineage>
        <taxon>Bacteria</taxon>
        <taxon>Pseudomonadati</taxon>
        <taxon>Pseudomonadota</taxon>
        <taxon>Betaproteobacteria</taxon>
        <taxon>Burkholderiales</taxon>
        <taxon>Oxalobacteraceae</taxon>
        <taxon>Telluria group</taxon>
        <taxon>Duganella</taxon>
    </lineage>
</organism>
<reference evidence="1 2" key="1">
    <citation type="submission" date="2020-01" db="EMBL/GenBank/DDBJ databases">
        <title>Novel species isolated from a subtropical stream in China.</title>
        <authorList>
            <person name="Lu H."/>
        </authorList>
    </citation>
    <scope>NUCLEOTIDE SEQUENCE [LARGE SCALE GENOMIC DNA]</scope>
    <source>
        <strain evidence="1 2">FT82W</strain>
    </source>
</reference>
<evidence type="ECO:0008006" key="3">
    <source>
        <dbReference type="Google" id="ProtNLM"/>
    </source>
</evidence>
<comment type="caution">
    <text evidence="1">The sequence shown here is derived from an EMBL/GenBank/DDBJ whole genome shotgun (WGS) entry which is preliminary data.</text>
</comment>
<accession>A0A845G0U5</accession>
<gene>
    <name evidence="1" type="ORF">GTP91_04240</name>
</gene>
<feature type="non-terminal residue" evidence="1">
    <location>
        <position position="187"/>
    </location>
</feature>
<dbReference type="Gene3D" id="3.10.129.10">
    <property type="entry name" value="Hotdog Thioesterase"/>
    <property type="match status" value="1"/>
</dbReference>
<dbReference type="PANTHER" id="PTHR43841:SF1">
    <property type="entry name" value="3-HYDROXYACYL-THIOESTER DEHYDRATASE X"/>
    <property type="match status" value="1"/>
</dbReference>